<dbReference type="Gene3D" id="1.25.10.10">
    <property type="entry name" value="Leucine-rich Repeat Variant"/>
    <property type="match status" value="1"/>
</dbReference>
<dbReference type="Pfam" id="PF13646">
    <property type="entry name" value="HEAT_2"/>
    <property type="match status" value="1"/>
</dbReference>
<protein>
    <submittedName>
        <fullName evidence="11">Urea ABC transporter permease subunit UrtB</fullName>
    </submittedName>
</protein>
<keyword evidence="5" id="KW-0029">Amino-acid transport</keyword>
<dbReference type="Proteomes" id="UP000335415">
    <property type="component" value="Unassembled WGS sequence"/>
</dbReference>
<dbReference type="InterPro" id="IPR052157">
    <property type="entry name" value="BCAA_transport_permease"/>
</dbReference>
<keyword evidence="7 9" id="KW-0472">Membrane</keyword>
<evidence type="ECO:0000256" key="9">
    <source>
        <dbReference type="SAM" id="Phobius"/>
    </source>
</evidence>
<evidence type="ECO:0000256" key="2">
    <source>
        <dbReference type="ARBA" id="ARBA00022448"/>
    </source>
</evidence>
<evidence type="ECO:0000256" key="8">
    <source>
        <dbReference type="ARBA" id="ARBA00037998"/>
    </source>
</evidence>
<dbReference type="InterPro" id="IPR016024">
    <property type="entry name" value="ARM-type_fold"/>
</dbReference>
<evidence type="ECO:0000256" key="5">
    <source>
        <dbReference type="ARBA" id="ARBA00022970"/>
    </source>
</evidence>
<feature type="transmembrane region" description="Helical" evidence="9">
    <location>
        <begin position="380"/>
        <end position="397"/>
    </location>
</feature>
<evidence type="ECO:0000256" key="6">
    <source>
        <dbReference type="ARBA" id="ARBA00022989"/>
    </source>
</evidence>
<feature type="transmembrane region" description="Helical" evidence="9">
    <location>
        <begin position="243"/>
        <end position="264"/>
    </location>
</feature>
<dbReference type="GO" id="GO:0022857">
    <property type="term" value="F:transmembrane transporter activity"/>
    <property type="evidence" value="ECO:0007669"/>
    <property type="project" value="InterPro"/>
</dbReference>
<keyword evidence="3" id="KW-1003">Cell membrane</keyword>
<feature type="transmembrane region" description="Helical" evidence="9">
    <location>
        <begin position="494"/>
        <end position="513"/>
    </location>
</feature>
<dbReference type="GO" id="GO:0005886">
    <property type="term" value="C:plasma membrane"/>
    <property type="evidence" value="ECO:0007669"/>
    <property type="project" value="UniProtKB-SubCell"/>
</dbReference>
<feature type="chain" id="PRO_5023817449" evidence="10">
    <location>
        <begin position="29"/>
        <end position="529"/>
    </location>
</feature>
<dbReference type="CDD" id="cd06582">
    <property type="entry name" value="TM_PBP1_LivH_like"/>
    <property type="match status" value="1"/>
</dbReference>
<keyword evidence="6 9" id="KW-1133">Transmembrane helix</keyword>
<dbReference type="GO" id="GO:0006865">
    <property type="term" value="P:amino acid transport"/>
    <property type="evidence" value="ECO:0007669"/>
    <property type="project" value="UniProtKB-KW"/>
</dbReference>
<reference evidence="11 12" key="1">
    <citation type="submission" date="2019-09" db="EMBL/GenBank/DDBJ databases">
        <authorList>
            <person name="Li Y."/>
        </authorList>
    </citation>
    <scope>NUCLEOTIDE SEQUENCE [LARGE SCALE GENOMIC DNA]</scope>
    <source>
        <strain evidence="11 12">L3-3HA</strain>
    </source>
</reference>
<evidence type="ECO:0000256" key="3">
    <source>
        <dbReference type="ARBA" id="ARBA00022475"/>
    </source>
</evidence>
<keyword evidence="2" id="KW-0813">Transport</keyword>
<keyword evidence="10" id="KW-0732">Signal</keyword>
<dbReference type="PANTHER" id="PTHR11795:SF447">
    <property type="entry name" value="ABC TRANSPORTER PERMEASE PROTEIN"/>
    <property type="match status" value="1"/>
</dbReference>
<keyword evidence="4 9" id="KW-0812">Transmembrane</keyword>
<organism evidence="11 12">
    <name type="scientific">Affinibrenneria salicis</name>
    <dbReference type="NCBI Taxonomy" id="2590031"/>
    <lineage>
        <taxon>Bacteria</taxon>
        <taxon>Pseudomonadati</taxon>
        <taxon>Pseudomonadota</taxon>
        <taxon>Gammaproteobacteria</taxon>
        <taxon>Enterobacterales</taxon>
        <taxon>Pectobacteriaceae</taxon>
        <taxon>Affinibrenneria</taxon>
    </lineage>
</organism>
<dbReference type="InterPro" id="IPR017779">
    <property type="entry name" value="ABC_UrtB_bac"/>
</dbReference>
<sequence length="529" mass="56402">MAGIAMIIRHVTQLFLSLCLLVPLWAQASPAADFAAAGRPQQASLLQAWAAAPDASRLPLLQALQRETLVVDQAQRLFIDRQGKLTPLEGAEPPAGATKKLFMNNRLRVLAANALAAHQLLSAQAAVRLQAARALQNNATAPQLALLSQRLGAEQDEAVRAALTLALANLQLSDGNPQVRLQAVRLLGETSDPQMVSRLQQLTQPQGEPDAAVRQAAQQGLEQIKQRLMWGELLGQAFTGLSLGSILLLAALGLAITYGLLGVINMAHGEMLMLGAYSTWMVQSLFQRFAPEWLAYYPLLALPAAFFITAAIGMALERAVIRHLYGRPLETLLATWGISLMLIQLVRVLFGAQNLEVANPGWLSGGIQLFPNLVLPYNRIAVILFVVAVLALTWLLLNKTRLGMNVRAVTQNRAMADCCGVPTGRVDMLAFGLGSGIAGLGGVALSQLGNVGSELGQGYIIDSFLVVVLGGVGQLAGTVVAAFGLGILNKVLEPQIGAVLGKILILVLIVLFIQKRPQGLFALKGRVID</sequence>
<dbReference type="PANTHER" id="PTHR11795">
    <property type="entry name" value="BRANCHED-CHAIN AMINO ACID TRANSPORT SYSTEM PERMEASE PROTEIN LIVH"/>
    <property type="match status" value="1"/>
</dbReference>
<dbReference type="SUPFAM" id="SSF48371">
    <property type="entry name" value="ARM repeat"/>
    <property type="match status" value="1"/>
</dbReference>
<dbReference type="InterPro" id="IPR011989">
    <property type="entry name" value="ARM-like"/>
</dbReference>
<feature type="signal peptide" evidence="10">
    <location>
        <begin position="1"/>
        <end position="28"/>
    </location>
</feature>
<evidence type="ECO:0000256" key="7">
    <source>
        <dbReference type="ARBA" id="ARBA00023136"/>
    </source>
</evidence>
<name>A0A5J5G251_9GAMM</name>
<dbReference type="EMBL" id="VYKJ01000004">
    <property type="protein sequence ID" value="KAA9000649.1"/>
    <property type="molecule type" value="Genomic_DNA"/>
</dbReference>
<comment type="caution">
    <text evidence="11">The sequence shown here is derived from an EMBL/GenBank/DDBJ whole genome shotgun (WGS) entry which is preliminary data.</text>
</comment>
<evidence type="ECO:0000256" key="1">
    <source>
        <dbReference type="ARBA" id="ARBA00004429"/>
    </source>
</evidence>
<feature type="transmembrane region" description="Helical" evidence="9">
    <location>
        <begin position="328"/>
        <end position="350"/>
    </location>
</feature>
<dbReference type="NCBIfam" id="TIGR03409">
    <property type="entry name" value="urea_trans_UrtB"/>
    <property type="match status" value="1"/>
</dbReference>
<dbReference type="OrthoDB" id="9807115at2"/>
<evidence type="ECO:0000313" key="11">
    <source>
        <dbReference type="EMBL" id="KAA9000649.1"/>
    </source>
</evidence>
<feature type="transmembrane region" description="Helical" evidence="9">
    <location>
        <begin position="296"/>
        <end position="316"/>
    </location>
</feature>
<dbReference type="InterPro" id="IPR001851">
    <property type="entry name" value="ABC_transp_permease"/>
</dbReference>
<gene>
    <name evidence="11" type="primary">urtB</name>
    <name evidence="11" type="ORF">FJU30_10550</name>
</gene>
<evidence type="ECO:0000256" key="4">
    <source>
        <dbReference type="ARBA" id="ARBA00022692"/>
    </source>
</evidence>
<feature type="transmembrane region" description="Helical" evidence="9">
    <location>
        <begin position="464"/>
        <end position="488"/>
    </location>
</feature>
<dbReference type="Pfam" id="PF02653">
    <property type="entry name" value="BPD_transp_2"/>
    <property type="match status" value="1"/>
</dbReference>
<comment type="similarity">
    <text evidence="8">Belongs to the binding-protein-dependent transport system permease family. LivHM subfamily.</text>
</comment>
<comment type="subcellular location">
    <subcellularLocation>
        <location evidence="1">Cell inner membrane</location>
        <topology evidence="1">Multi-pass membrane protein</topology>
    </subcellularLocation>
</comment>
<dbReference type="AlphaFoldDB" id="A0A5J5G251"/>
<keyword evidence="12" id="KW-1185">Reference proteome</keyword>
<evidence type="ECO:0000313" key="12">
    <source>
        <dbReference type="Proteomes" id="UP000335415"/>
    </source>
</evidence>
<accession>A0A5J5G251</accession>
<evidence type="ECO:0000256" key="10">
    <source>
        <dbReference type="SAM" id="SignalP"/>
    </source>
</evidence>
<proteinExistence type="inferred from homology"/>